<evidence type="ECO:0008006" key="2">
    <source>
        <dbReference type="Google" id="ProtNLM"/>
    </source>
</evidence>
<reference evidence="1" key="1">
    <citation type="submission" date="2015-03" db="EMBL/GenBank/DDBJ databases">
        <title>MIGS Cultured Bacterial/Archaeal sample from Brevibacillus laterosporus.</title>
        <authorList>
            <person name="Zeng D."/>
            <person name="Zhu L."/>
            <person name="Dong G."/>
            <person name="Ye W."/>
            <person name="Ren D."/>
            <person name="Wu L."/>
            <person name="Xu J."/>
            <person name="Li G."/>
            <person name="Guo L."/>
        </authorList>
    </citation>
    <scope>NUCLEOTIDE SEQUENCE</scope>
    <source>
        <strain evidence="1">B9</strain>
    </source>
</reference>
<dbReference type="EMBL" id="CP011074">
    <property type="protein sequence ID" value="AKF93252.1"/>
    <property type="molecule type" value="Genomic_DNA"/>
</dbReference>
<name>A0A0F7BZ01_BRELA</name>
<organism evidence="1">
    <name type="scientific">Brevibacillus laterosporus</name>
    <name type="common">Bacillus laterosporus</name>
    <dbReference type="NCBI Taxonomy" id="1465"/>
    <lineage>
        <taxon>Bacteria</taxon>
        <taxon>Bacillati</taxon>
        <taxon>Bacillota</taxon>
        <taxon>Bacilli</taxon>
        <taxon>Bacillales</taxon>
        <taxon>Paenibacillaceae</taxon>
        <taxon>Brevibacillus</taxon>
    </lineage>
</organism>
<dbReference type="Gene3D" id="1.10.10.10">
    <property type="entry name" value="Winged helix-like DNA-binding domain superfamily/Winged helix DNA-binding domain"/>
    <property type="match status" value="1"/>
</dbReference>
<proteinExistence type="predicted"/>
<accession>A0A0F7BZ01</accession>
<dbReference type="AlphaFoldDB" id="A0A0F7BZ01"/>
<dbReference type="RefSeq" id="WP_031412033.1">
    <property type="nucleotide sequence ID" value="NZ_CP011074.1"/>
</dbReference>
<dbReference type="InterPro" id="IPR036388">
    <property type="entry name" value="WH-like_DNA-bd_sf"/>
</dbReference>
<sequence>MTNGNNSNRATNQSEVFKPTYSKSSYCDEVLLNRNDEIASDYMRMIAENGTYASFNTYYVPLPHKLYRCLGLTIYEKMILTELIAYMGKNSNCFPTQETIALNIGASSKTVSDYIWRLRDKDFIWVDYSNHNNVYYLAANLHDNPYVVLSELTHEFIREKRNFGMVNEKALLSSVKQFVDGGEYAEYAREIQQVYVSCAEMGNHSNESQKVKEIIKRYKQRLGTLV</sequence>
<dbReference type="Pfam" id="PF13730">
    <property type="entry name" value="HTH_36"/>
    <property type="match status" value="1"/>
</dbReference>
<protein>
    <recommendedName>
        <fullName evidence="2">Helix-turn-helix domain-containing protein</fullName>
    </recommendedName>
</protein>
<evidence type="ECO:0000313" key="1">
    <source>
        <dbReference type="EMBL" id="AKF93252.1"/>
    </source>
</evidence>
<gene>
    <name evidence="1" type="ORF">EX87_06015</name>
</gene>